<feature type="non-terminal residue" evidence="1">
    <location>
        <position position="54"/>
    </location>
</feature>
<dbReference type="PANTHER" id="PTHR31284:SF9">
    <property type="entry name" value="HAD SUPERFAMILY, SUBFAMILY IIIB ACID PHOSPHATASE"/>
    <property type="match status" value="1"/>
</dbReference>
<keyword evidence="2" id="KW-1185">Reference proteome</keyword>
<protein>
    <recommendedName>
        <fullName evidence="3">Acid phosphatase 1-like</fullName>
    </recommendedName>
</protein>
<dbReference type="InterPro" id="IPR023214">
    <property type="entry name" value="HAD_sf"/>
</dbReference>
<dbReference type="PANTHER" id="PTHR31284">
    <property type="entry name" value="ACID PHOSPHATASE-LIKE PROTEIN"/>
    <property type="match status" value="1"/>
</dbReference>
<gene>
    <name evidence="1" type="ORF">CRG98_048732</name>
</gene>
<name>A0A2I0HGP1_PUNGR</name>
<dbReference type="EMBL" id="PGOL01022186">
    <property type="protein sequence ID" value="PKI30877.1"/>
    <property type="molecule type" value="Genomic_DNA"/>
</dbReference>
<dbReference type="AlphaFoldDB" id="A0A2I0HGP1"/>
<evidence type="ECO:0000313" key="2">
    <source>
        <dbReference type="Proteomes" id="UP000233551"/>
    </source>
</evidence>
<dbReference type="Proteomes" id="UP000233551">
    <property type="component" value="Unassembled WGS sequence"/>
</dbReference>
<sequence>MTGGQYERDTELVVDEILSYVDGIVLPGDGMDAWVLDVDDTCISNVAYYKGKRY</sequence>
<dbReference type="Pfam" id="PF03767">
    <property type="entry name" value="Acid_phosphat_B"/>
    <property type="match status" value="1"/>
</dbReference>
<reference evidence="1 2" key="1">
    <citation type="submission" date="2017-11" db="EMBL/GenBank/DDBJ databases">
        <title>De-novo sequencing of pomegranate (Punica granatum L.) genome.</title>
        <authorList>
            <person name="Akparov Z."/>
            <person name="Amiraslanov A."/>
            <person name="Hajiyeva S."/>
            <person name="Abbasov M."/>
            <person name="Kaur K."/>
            <person name="Hamwieh A."/>
            <person name="Solovyev V."/>
            <person name="Salamov A."/>
            <person name="Braich B."/>
            <person name="Kosarev P."/>
            <person name="Mahmoud A."/>
            <person name="Hajiyev E."/>
            <person name="Babayeva S."/>
            <person name="Izzatullayeva V."/>
            <person name="Mammadov A."/>
            <person name="Mammadov A."/>
            <person name="Sharifova S."/>
            <person name="Ojaghi J."/>
            <person name="Eynullazada K."/>
            <person name="Bayramov B."/>
            <person name="Abdulazimova A."/>
            <person name="Shahmuradov I."/>
        </authorList>
    </citation>
    <scope>NUCLEOTIDE SEQUENCE [LARGE SCALE GENOMIC DNA]</scope>
    <source>
        <strain evidence="2">cv. AG2017</strain>
        <tissue evidence="1">Leaf</tissue>
    </source>
</reference>
<evidence type="ECO:0000313" key="1">
    <source>
        <dbReference type="EMBL" id="PKI30877.1"/>
    </source>
</evidence>
<dbReference type="InterPro" id="IPR005519">
    <property type="entry name" value="Acid_phosphat_B-like"/>
</dbReference>
<accession>A0A2I0HGP1</accession>
<dbReference type="STRING" id="22663.A0A2I0HGP1"/>
<proteinExistence type="predicted"/>
<evidence type="ECO:0008006" key="3">
    <source>
        <dbReference type="Google" id="ProtNLM"/>
    </source>
</evidence>
<organism evidence="1 2">
    <name type="scientific">Punica granatum</name>
    <name type="common">Pomegranate</name>
    <dbReference type="NCBI Taxonomy" id="22663"/>
    <lineage>
        <taxon>Eukaryota</taxon>
        <taxon>Viridiplantae</taxon>
        <taxon>Streptophyta</taxon>
        <taxon>Embryophyta</taxon>
        <taxon>Tracheophyta</taxon>
        <taxon>Spermatophyta</taxon>
        <taxon>Magnoliopsida</taxon>
        <taxon>eudicotyledons</taxon>
        <taxon>Gunneridae</taxon>
        <taxon>Pentapetalae</taxon>
        <taxon>rosids</taxon>
        <taxon>malvids</taxon>
        <taxon>Myrtales</taxon>
        <taxon>Lythraceae</taxon>
        <taxon>Punica</taxon>
    </lineage>
</organism>
<comment type="caution">
    <text evidence="1">The sequence shown here is derived from an EMBL/GenBank/DDBJ whole genome shotgun (WGS) entry which is preliminary data.</text>
</comment>
<dbReference type="Gene3D" id="3.40.50.1000">
    <property type="entry name" value="HAD superfamily/HAD-like"/>
    <property type="match status" value="1"/>
</dbReference>